<name>A0ABP9F6J9_9ACTN</name>
<dbReference type="EMBL" id="BAABLV010000017">
    <property type="protein sequence ID" value="GAA4895264.1"/>
    <property type="molecule type" value="Genomic_DNA"/>
</dbReference>
<accession>A0ABP9F6J9</accession>
<organism evidence="1 2">
    <name type="scientific">Tessaracoccus lubricantis</name>
    <dbReference type="NCBI Taxonomy" id="545543"/>
    <lineage>
        <taxon>Bacteria</taxon>
        <taxon>Bacillati</taxon>
        <taxon>Actinomycetota</taxon>
        <taxon>Actinomycetes</taxon>
        <taxon>Propionibacteriales</taxon>
        <taxon>Propionibacteriaceae</taxon>
        <taxon>Tessaracoccus</taxon>
    </lineage>
</organism>
<keyword evidence="2" id="KW-1185">Reference proteome</keyword>
<evidence type="ECO:0000313" key="1">
    <source>
        <dbReference type="EMBL" id="GAA4895264.1"/>
    </source>
</evidence>
<evidence type="ECO:0000313" key="2">
    <source>
        <dbReference type="Proteomes" id="UP001501521"/>
    </source>
</evidence>
<dbReference type="Proteomes" id="UP001501521">
    <property type="component" value="Unassembled WGS sequence"/>
</dbReference>
<gene>
    <name evidence="1" type="ORF">GCM10025789_10910</name>
</gene>
<dbReference type="RefSeq" id="WP_345580140.1">
    <property type="nucleotide sequence ID" value="NZ_BAABLV010000017.1"/>
</dbReference>
<comment type="caution">
    <text evidence="1">The sequence shown here is derived from an EMBL/GenBank/DDBJ whole genome shotgun (WGS) entry which is preliminary data.</text>
</comment>
<sequence>MRRRFLSREFYERSKDRWADRVAHVAAPRELAVGVGGRGRVWVTDGGAG</sequence>
<protein>
    <submittedName>
        <fullName evidence="1">Uncharacterized protein</fullName>
    </submittedName>
</protein>
<reference evidence="2" key="1">
    <citation type="journal article" date="2019" name="Int. J. Syst. Evol. Microbiol.">
        <title>The Global Catalogue of Microorganisms (GCM) 10K type strain sequencing project: providing services to taxonomists for standard genome sequencing and annotation.</title>
        <authorList>
            <consortium name="The Broad Institute Genomics Platform"/>
            <consortium name="The Broad Institute Genome Sequencing Center for Infectious Disease"/>
            <person name="Wu L."/>
            <person name="Ma J."/>
        </authorList>
    </citation>
    <scope>NUCLEOTIDE SEQUENCE [LARGE SCALE GENOMIC DNA]</scope>
    <source>
        <strain evidence="2">JCM 19125</strain>
    </source>
</reference>
<proteinExistence type="predicted"/>